<dbReference type="InterPro" id="IPR001882">
    <property type="entry name" value="Biotin_BS"/>
</dbReference>
<comment type="caution">
    <text evidence="11">The sequence shown here is derived from an EMBL/GenBank/DDBJ whole genome shotgun (WGS) entry which is preliminary data.</text>
</comment>
<evidence type="ECO:0000256" key="6">
    <source>
        <dbReference type="ARBA" id="ARBA00023267"/>
    </source>
</evidence>
<dbReference type="PROSITE" id="PS50975">
    <property type="entry name" value="ATP_GRASP"/>
    <property type="match status" value="1"/>
</dbReference>
<dbReference type="Pfam" id="PF00289">
    <property type="entry name" value="Biotin_carb_N"/>
    <property type="match status" value="1"/>
</dbReference>
<dbReference type="PROSITE" id="PS00867">
    <property type="entry name" value="CPSASE_2"/>
    <property type="match status" value="1"/>
</dbReference>
<keyword evidence="5" id="KW-0809">Transit peptide</keyword>
<dbReference type="CDD" id="cd06850">
    <property type="entry name" value="biotinyl_domain"/>
    <property type="match status" value="1"/>
</dbReference>
<dbReference type="Pfam" id="PF00364">
    <property type="entry name" value="Biotin_lipoyl"/>
    <property type="match status" value="1"/>
</dbReference>
<dbReference type="OrthoDB" id="9803706at2"/>
<dbReference type="FunFam" id="3.40.50.20:FF:000010">
    <property type="entry name" value="Propionyl-CoA carboxylase subunit alpha"/>
    <property type="match status" value="1"/>
</dbReference>
<dbReference type="GO" id="GO:0016874">
    <property type="term" value="F:ligase activity"/>
    <property type="evidence" value="ECO:0007669"/>
    <property type="project" value="UniProtKB-KW"/>
</dbReference>
<dbReference type="NCBIfam" id="NF006367">
    <property type="entry name" value="PRK08591.1"/>
    <property type="match status" value="1"/>
</dbReference>
<feature type="domain" description="Lipoyl-binding" evidence="8">
    <location>
        <begin position="583"/>
        <end position="658"/>
    </location>
</feature>
<dbReference type="SUPFAM" id="SSF51246">
    <property type="entry name" value="Rudiment single hybrid motif"/>
    <property type="match status" value="1"/>
</dbReference>
<evidence type="ECO:0000256" key="5">
    <source>
        <dbReference type="ARBA" id="ARBA00022946"/>
    </source>
</evidence>
<keyword evidence="4 7" id="KW-0067">ATP-binding</keyword>
<dbReference type="GO" id="GO:0046872">
    <property type="term" value="F:metal ion binding"/>
    <property type="evidence" value="ECO:0007669"/>
    <property type="project" value="InterPro"/>
</dbReference>
<dbReference type="SUPFAM" id="SSF51230">
    <property type="entry name" value="Single hybrid motif"/>
    <property type="match status" value="1"/>
</dbReference>
<evidence type="ECO:0000313" key="12">
    <source>
        <dbReference type="Proteomes" id="UP000269265"/>
    </source>
</evidence>
<dbReference type="Pfam" id="PF02785">
    <property type="entry name" value="Biotin_carb_C"/>
    <property type="match status" value="1"/>
</dbReference>
<dbReference type="FunFam" id="3.30.1490.20:FF:000003">
    <property type="entry name" value="acetyl-CoA carboxylase isoform X1"/>
    <property type="match status" value="1"/>
</dbReference>
<dbReference type="AlphaFoldDB" id="A0A3R8S3H6"/>
<evidence type="ECO:0000259" key="8">
    <source>
        <dbReference type="PROSITE" id="PS50968"/>
    </source>
</evidence>
<evidence type="ECO:0000256" key="2">
    <source>
        <dbReference type="ARBA" id="ARBA00022598"/>
    </source>
</evidence>
<feature type="domain" description="ATP-grasp" evidence="9">
    <location>
        <begin position="120"/>
        <end position="317"/>
    </location>
</feature>
<dbReference type="FunFam" id="3.30.470.20:FF:000028">
    <property type="entry name" value="Methylcrotonoyl-CoA carboxylase subunit alpha, mitochondrial"/>
    <property type="match status" value="1"/>
</dbReference>
<dbReference type="InterPro" id="IPR050856">
    <property type="entry name" value="Biotin_carboxylase_complex"/>
</dbReference>
<dbReference type="InterPro" id="IPR011054">
    <property type="entry name" value="Rudment_hybrid_motif"/>
</dbReference>
<evidence type="ECO:0000256" key="4">
    <source>
        <dbReference type="ARBA" id="ARBA00022840"/>
    </source>
</evidence>
<keyword evidence="3 7" id="KW-0547">Nucleotide-binding</keyword>
<dbReference type="FunFam" id="2.40.50.100:FF:000003">
    <property type="entry name" value="Acetyl-CoA carboxylase biotin carboxyl carrier protein"/>
    <property type="match status" value="1"/>
</dbReference>
<dbReference type="Gene3D" id="3.30.470.20">
    <property type="entry name" value="ATP-grasp fold, B domain"/>
    <property type="match status" value="1"/>
</dbReference>
<accession>A0A3R8S3H6</accession>
<reference evidence="11 12" key="1">
    <citation type="submission" date="2018-12" db="EMBL/GenBank/DDBJ databases">
        <title>The whole draft genome of Aquabacterium sp. SJQ9.</title>
        <authorList>
            <person name="Sun L."/>
            <person name="Gao X."/>
            <person name="Chen W."/>
            <person name="Huang K."/>
        </authorList>
    </citation>
    <scope>NUCLEOTIDE SEQUENCE [LARGE SCALE GENOMIC DNA]</scope>
    <source>
        <strain evidence="11 12">SJQ9</strain>
    </source>
</reference>
<name>A0A3R8S3H6_9BURK</name>
<dbReference type="InterPro" id="IPR005482">
    <property type="entry name" value="Biotin_COase_C"/>
</dbReference>
<dbReference type="PANTHER" id="PTHR18866">
    <property type="entry name" value="CARBOXYLASE:PYRUVATE/ACETYL-COA/PROPIONYL-COA CARBOXYLASE"/>
    <property type="match status" value="1"/>
</dbReference>
<dbReference type="Proteomes" id="UP000269265">
    <property type="component" value="Unassembled WGS sequence"/>
</dbReference>
<organism evidence="11 12">
    <name type="scientific">Aquabacterium soli</name>
    <dbReference type="NCBI Taxonomy" id="2493092"/>
    <lineage>
        <taxon>Bacteria</taxon>
        <taxon>Pseudomonadati</taxon>
        <taxon>Pseudomonadota</taxon>
        <taxon>Betaproteobacteria</taxon>
        <taxon>Burkholderiales</taxon>
        <taxon>Aquabacterium</taxon>
    </lineage>
</organism>
<sequence length="665" mass="71692">MLTKILIANRGEIACRVIRTARKLGYRTVAVYSQADANAPHVALADEAVCIGPAAASESYLKVDALLDAARRTGANAIHPGYGFLSENAGFAQACADAGITFIGPSPEAIRVMGDKAGAKKEMIKAGVPTAPGYLGADQNDETLIAEAKRLGYPLLVKAVSGGGGRGMRLVHQDSELTQAITSARREAQSAFGDGTLMLERLVENGRHIEIQVFADAHGNAVYIGERDCTAQRRRQKVIEESPSPVVSPALRKAMGDSAVLAAKAIKYQGAGTIEYIVDQELNYYFLEMNTRLQVEHPVTEMVSGFDLVEWQLRVADGQPLPVSQEQITYTGHAIEARLYAEDPYSGFAPQTGPIAWWRPAAALYDGVRIDDGIREGGEVSPHYDPMVAKLIVHGRDRADAIRRLIATLDDAPLLGLKNNARFLRDLVDHGRFRAGTMTTTLIDQWQLDGETLLNKPQVPEDAWLLAAALFAARQNGGTPPTRNLRADSVTAYDLPLVHEGTRRTLRTRPDAHGVVHVQPSPTAPAQALRLIDPGTEARGGLVRFELDGVQRKVLAVQLGAELHIVIDAATFVFTEASPWPDQNAAQDPSRALAPVAGTVAQVLVKPGDTVAEGQQLLSIEAMKMEMWLTAQAAGTVKAVHAQVGDQVQAKALLIDIELIETNKD</sequence>
<dbReference type="PROSITE" id="PS50968">
    <property type="entry name" value="BIOTINYL_LIPOYL"/>
    <property type="match status" value="1"/>
</dbReference>
<protein>
    <submittedName>
        <fullName evidence="11">Acetyl/propionyl/methylcrotonyl-CoA carboxylase subunit alpha</fullName>
    </submittedName>
</protein>
<keyword evidence="6" id="KW-0092">Biotin</keyword>
<dbReference type="InterPro" id="IPR000089">
    <property type="entry name" value="Biotin_lipoyl"/>
</dbReference>
<proteinExistence type="predicted"/>
<dbReference type="Pfam" id="PF02786">
    <property type="entry name" value="CPSase_L_D2"/>
    <property type="match status" value="1"/>
</dbReference>
<dbReference type="PROSITE" id="PS00188">
    <property type="entry name" value="BIOTIN"/>
    <property type="match status" value="1"/>
</dbReference>
<evidence type="ECO:0000259" key="10">
    <source>
        <dbReference type="PROSITE" id="PS50979"/>
    </source>
</evidence>
<dbReference type="SUPFAM" id="SSF52440">
    <property type="entry name" value="PreATP-grasp domain"/>
    <property type="match status" value="1"/>
</dbReference>
<dbReference type="GO" id="GO:0005524">
    <property type="term" value="F:ATP binding"/>
    <property type="evidence" value="ECO:0007669"/>
    <property type="project" value="UniProtKB-UniRule"/>
</dbReference>
<dbReference type="InterPro" id="IPR016185">
    <property type="entry name" value="PreATP-grasp_dom_sf"/>
</dbReference>
<dbReference type="InterPro" id="IPR011053">
    <property type="entry name" value="Single_hybrid_motif"/>
</dbReference>
<dbReference type="PROSITE" id="PS50979">
    <property type="entry name" value="BC"/>
    <property type="match status" value="1"/>
</dbReference>
<dbReference type="EMBL" id="RSED01000006">
    <property type="protein sequence ID" value="RRS04620.1"/>
    <property type="molecule type" value="Genomic_DNA"/>
</dbReference>
<dbReference type="InterPro" id="IPR011764">
    <property type="entry name" value="Biotin_carboxylation_dom"/>
</dbReference>
<keyword evidence="2" id="KW-0436">Ligase</keyword>
<keyword evidence="12" id="KW-1185">Reference proteome</keyword>
<dbReference type="InterPro" id="IPR005481">
    <property type="entry name" value="BC-like_N"/>
</dbReference>
<evidence type="ECO:0000259" key="9">
    <source>
        <dbReference type="PROSITE" id="PS50975"/>
    </source>
</evidence>
<evidence type="ECO:0000256" key="1">
    <source>
        <dbReference type="ARBA" id="ARBA00001953"/>
    </source>
</evidence>
<feature type="domain" description="Biotin carboxylation" evidence="10">
    <location>
        <begin position="1"/>
        <end position="448"/>
    </location>
</feature>
<evidence type="ECO:0000256" key="3">
    <source>
        <dbReference type="ARBA" id="ARBA00022741"/>
    </source>
</evidence>
<evidence type="ECO:0000256" key="7">
    <source>
        <dbReference type="PROSITE-ProRule" id="PRU00409"/>
    </source>
</evidence>
<dbReference type="SMART" id="SM00878">
    <property type="entry name" value="Biotin_carb_C"/>
    <property type="match status" value="1"/>
</dbReference>
<dbReference type="Gene3D" id="2.40.50.100">
    <property type="match status" value="1"/>
</dbReference>
<comment type="cofactor">
    <cofactor evidence="1">
        <name>biotin</name>
        <dbReference type="ChEBI" id="CHEBI:57586"/>
    </cofactor>
</comment>
<dbReference type="PANTHER" id="PTHR18866:SF33">
    <property type="entry name" value="METHYLCROTONOYL-COA CARBOXYLASE SUBUNIT ALPHA, MITOCHONDRIAL-RELATED"/>
    <property type="match status" value="1"/>
</dbReference>
<evidence type="ECO:0000313" key="11">
    <source>
        <dbReference type="EMBL" id="RRS04620.1"/>
    </source>
</evidence>
<dbReference type="RefSeq" id="WP_125242994.1">
    <property type="nucleotide sequence ID" value="NZ_RSED01000006.1"/>
</dbReference>
<gene>
    <name evidence="11" type="ORF">EIP75_09355</name>
</gene>
<dbReference type="SUPFAM" id="SSF56059">
    <property type="entry name" value="Glutathione synthetase ATP-binding domain-like"/>
    <property type="match status" value="1"/>
</dbReference>
<dbReference type="InterPro" id="IPR011761">
    <property type="entry name" value="ATP-grasp"/>
</dbReference>
<dbReference type="InterPro" id="IPR005479">
    <property type="entry name" value="CPAse_ATP-bd"/>
</dbReference>